<protein>
    <submittedName>
        <fullName evidence="2">Uncharacterized protein</fullName>
    </submittedName>
</protein>
<keyword evidence="3" id="KW-1185">Reference proteome</keyword>
<evidence type="ECO:0000313" key="2">
    <source>
        <dbReference type="EMBL" id="CAD6270129.1"/>
    </source>
</evidence>
<organism evidence="2 3">
    <name type="scientific">Miscanthus lutarioriparius</name>
    <dbReference type="NCBI Taxonomy" id="422564"/>
    <lineage>
        <taxon>Eukaryota</taxon>
        <taxon>Viridiplantae</taxon>
        <taxon>Streptophyta</taxon>
        <taxon>Embryophyta</taxon>
        <taxon>Tracheophyta</taxon>
        <taxon>Spermatophyta</taxon>
        <taxon>Magnoliopsida</taxon>
        <taxon>Liliopsida</taxon>
        <taxon>Poales</taxon>
        <taxon>Poaceae</taxon>
        <taxon>PACMAD clade</taxon>
        <taxon>Panicoideae</taxon>
        <taxon>Andropogonodae</taxon>
        <taxon>Andropogoneae</taxon>
        <taxon>Saccharinae</taxon>
        <taxon>Miscanthus</taxon>
    </lineage>
</organism>
<reference evidence="2" key="1">
    <citation type="submission" date="2020-10" db="EMBL/GenBank/DDBJ databases">
        <authorList>
            <person name="Han B."/>
            <person name="Lu T."/>
            <person name="Zhao Q."/>
            <person name="Huang X."/>
            <person name="Zhao Y."/>
        </authorList>
    </citation>
    <scope>NUCLEOTIDE SEQUENCE</scope>
</reference>
<comment type="caution">
    <text evidence="2">The sequence shown here is derived from an EMBL/GenBank/DDBJ whole genome shotgun (WGS) entry which is preliminary data.</text>
</comment>
<proteinExistence type="predicted"/>
<sequence>MAAASGQSSCRRACTCALLGCHQTTRRPRHGQRVPELPPGKRTSGSPRRCRASARAGRRAVVGQASERAAALQRRATLRSWSPAAALKMFGVGAMPNSMSGCAWVSQCLEGVERSTPPKGSSVVSSVRNEFLPTFHNSNFGDAPWDSEDLPDSLRRRRRKRPHDAID</sequence>
<evidence type="ECO:0000313" key="3">
    <source>
        <dbReference type="Proteomes" id="UP000604825"/>
    </source>
</evidence>
<feature type="region of interest" description="Disordered" evidence="1">
    <location>
        <begin position="135"/>
        <end position="167"/>
    </location>
</feature>
<name>A0A811RJX1_9POAL</name>
<dbReference type="Proteomes" id="UP000604825">
    <property type="component" value="Unassembled WGS sequence"/>
</dbReference>
<dbReference type="EMBL" id="CAJGYO010000015">
    <property type="protein sequence ID" value="CAD6270129.1"/>
    <property type="molecule type" value="Genomic_DNA"/>
</dbReference>
<evidence type="ECO:0000256" key="1">
    <source>
        <dbReference type="SAM" id="MobiDB-lite"/>
    </source>
</evidence>
<feature type="region of interest" description="Disordered" evidence="1">
    <location>
        <begin position="25"/>
        <end position="49"/>
    </location>
</feature>
<feature type="compositionally biased region" description="Basic residues" evidence="1">
    <location>
        <begin position="155"/>
        <end position="167"/>
    </location>
</feature>
<accession>A0A811RJX1</accession>
<dbReference type="AlphaFoldDB" id="A0A811RJX1"/>
<gene>
    <name evidence="2" type="ORF">NCGR_LOCUS53424</name>
</gene>